<feature type="transmembrane region" description="Helical" evidence="9">
    <location>
        <begin position="312"/>
        <end position="333"/>
    </location>
</feature>
<dbReference type="PANTHER" id="PTHR45720:SF10">
    <property type="entry name" value="CHLORIDE CHANNEL PROTEIN 2"/>
    <property type="match status" value="1"/>
</dbReference>
<feature type="transmembrane region" description="Helical" evidence="9">
    <location>
        <begin position="489"/>
        <end position="514"/>
    </location>
</feature>
<evidence type="ECO:0000256" key="2">
    <source>
        <dbReference type="ARBA" id="ARBA00022448"/>
    </source>
</evidence>
<dbReference type="Pfam" id="PF00654">
    <property type="entry name" value="Voltage_CLC"/>
    <property type="match status" value="1"/>
</dbReference>
<sequence>MQEDTIKLLKIFRMEDESPHSTNEMKNIEVSGRNINFASQPPNQSRSKYILTDFFTSIDQIKNPTFEENLTALSKIHRFLTGFSILNPSVWIVLMILGLLSSVIAFCVDYLSEKLMDTREFFASTESGFWNFCIWMLYTLALSWLAAATTKWISPDAEGSGIPEMKAIIAGVKLPHCLSTQTFIAKFTGLIAGSAAGLSIGREGPFVHVAGIIAHKLTKYRIFRHLRTNLTLRNQIMGASVAAGVAAAFGAPVGGVLFSIEVTATYYYVSNLWKGIFCAVWCVIGFDLFRSGEVTDLINLTKLDPIEFGYEIFGFTLLGTLCGFVGAFFIKFTGKMIYNRKNLKYPAIHTRFRYTLFVGAICGILTYMLPYMQLHDKIVINQMFRADNLTTYEKTYWSKPTLSLNLFIYVITKLLLTSLSISCQIPCGVFVPIFAAGSTFGRLFGQILDSIFGTEYRGVYAVVGAAALTSSVTHTLSIAIIVFELTGQIHYFLPMMVGVLLAYSISSGFGISYYDSLLEMKGLPYLPSIKSSWLYANCAKDAVDPQYPFITHEATIKDLAKAIQQSKSAIVKIPVVDDDMNLMFDVNLTNIKRYIMMVYQERLHTLSRDSRSHIEKYFSYLLHEIDDIEYEQSIACRDDSEMKEVDSFLSTPVEFSSDILQLDDSPLSIPENTPLVKVHFLFMMLGLTQIYVAYRGKLMGVVSKEMFLKHR</sequence>
<dbReference type="GO" id="GO:0005247">
    <property type="term" value="F:voltage-gated chloride channel activity"/>
    <property type="evidence" value="ECO:0007669"/>
    <property type="project" value="TreeGrafter"/>
</dbReference>
<evidence type="ECO:0000256" key="8">
    <source>
        <dbReference type="ARBA" id="ARBA00023214"/>
    </source>
</evidence>
<dbReference type="InterPro" id="IPR014743">
    <property type="entry name" value="Cl-channel_core"/>
</dbReference>
<dbReference type="SUPFAM" id="SSF54631">
    <property type="entry name" value="CBS-domain pair"/>
    <property type="match status" value="1"/>
</dbReference>
<keyword evidence="5 9" id="KW-1133">Transmembrane helix</keyword>
<dbReference type="Gene3D" id="1.10.3080.10">
    <property type="entry name" value="Clc chloride channel"/>
    <property type="match status" value="1"/>
</dbReference>
<keyword evidence="3 9" id="KW-0812">Transmembrane</keyword>
<feature type="transmembrane region" description="Helical" evidence="9">
    <location>
        <begin position="406"/>
        <end position="437"/>
    </location>
</feature>
<dbReference type="PANTHER" id="PTHR45720">
    <property type="entry name" value="CHLORIDE CHANNEL PROTEIN 2"/>
    <property type="match status" value="1"/>
</dbReference>
<keyword evidence="4" id="KW-0677">Repeat</keyword>
<dbReference type="InterPro" id="IPR050970">
    <property type="entry name" value="Cl_channel_volt-gated"/>
</dbReference>
<dbReference type="GO" id="GO:0016020">
    <property type="term" value="C:membrane"/>
    <property type="evidence" value="ECO:0007669"/>
    <property type="project" value="UniProtKB-SubCell"/>
</dbReference>
<feature type="transmembrane region" description="Helical" evidence="9">
    <location>
        <begin position="272"/>
        <end position="292"/>
    </location>
</feature>
<dbReference type="Proteomes" id="UP001162131">
    <property type="component" value="Unassembled WGS sequence"/>
</dbReference>
<keyword evidence="2" id="KW-0813">Transport</keyword>
<feature type="transmembrane region" description="Helical" evidence="9">
    <location>
        <begin position="89"/>
        <end position="108"/>
    </location>
</feature>
<dbReference type="SUPFAM" id="SSF81340">
    <property type="entry name" value="Clc chloride channel"/>
    <property type="match status" value="1"/>
</dbReference>
<feature type="transmembrane region" description="Helical" evidence="9">
    <location>
        <begin position="458"/>
        <end position="483"/>
    </location>
</feature>
<dbReference type="InterPro" id="IPR001807">
    <property type="entry name" value="ClC"/>
</dbReference>
<accession>A0AAU9JCJ1</accession>
<gene>
    <name evidence="10" type="ORF">BSTOLATCC_MIC33260</name>
</gene>
<evidence type="ECO:0000313" key="11">
    <source>
        <dbReference type="Proteomes" id="UP001162131"/>
    </source>
</evidence>
<evidence type="ECO:0000256" key="1">
    <source>
        <dbReference type="ARBA" id="ARBA00004141"/>
    </source>
</evidence>
<reference evidence="10" key="1">
    <citation type="submission" date="2021-09" db="EMBL/GenBank/DDBJ databases">
        <authorList>
            <consortium name="AG Swart"/>
            <person name="Singh M."/>
            <person name="Singh A."/>
            <person name="Seah K."/>
            <person name="Emmerich C."/>
        </authorList>
    </citation>
    <scope>NUCLEOTIDE SEQUENCE</scope>
    <source>
        <strain evidence="10">ATCC30299</strain>
    </source>
</reference>
<name>A0AAU9JCJ1_9CILI</name>
<comment type="caution">
    <text evidence="10">The sequence shown here is derived from an EMBL/GenBank/DDBJ whole genome shotgun (WGS) entry which is preliminary data.</text>
</comment>
<dbReference type="InterPro" id="IPR046342">
    <property type="entry name" value="CBS_dom_sf"/>
</dbReference>
<keyword evidence="8" id="KW-0868">Chloride</keyword>
<dbReference type="Gene3D" id="3.10.580.10">
    <property type="entry name" value="CBS-domain"/>
    <property type="match status" value="1"/>
</dbReference>
<evidence type="ECO:0000256" key="3">
    <source>
        <dbReference type="ARBA" id="ARBA00022692"/>
    </source>
</evidence>
<feature type="transmembrane region" description="Helical" evidence="9">
    <location>
        <begin position="236"/>
        <end position="260"/>
    </location>
</feature>
<feature type="transmembrane region" description="Helical" evidence="9">
    <location>
        <begin position="129"/>
        <end position="147"/>
    </location>
</feature>
<keyword evidence="7 9" id="KW-0472">Membrane</keyword>
<feature type="transmembrane region" description="Helical" evidence="9">
    <location>
        <begin position="354"/>
        <end position="374"/>
    </location>
</feature>
<protein>
    <recommendedName>
        <fullName evidence="12">Chloride channel protein</fullName>
    </recommendedName>
</protein>
<keyword evidence="11" id="KW-1185">Reference proteome</keyword>
<dbReference type="EMBL" id="CAJZBQ010000033">
    <property type="protein sequence ID" value="CAG9323361.1"/>
    <property type="molecule type" value="Genomic_DNA"/>
</dbReference>
<evidence type="ECO:0000256" key="6">
    <source>
        <dbReference type="ARBA" id="ARBA00023065"/>
    </source>
</evidence>
<comment type="subcellular location">
    <subcellularLocation>
        <location evidence="1">Membrane</location>
        <topology evidence="1">Multi-pass membrane protein</topology>
    </subcellularLocation>
</comment>
<dbReference type="AlphaFoldDB" id="A0AAU9JCJ1"/>
<keyword evidence="6" id="KW-0406">Ion transport</keyword>
<evidence type="ECO:0000256" key="7">
    <source>
        <dbReference type="ARBA" id="ARBA00023136"/>
    </source>
</evidence>
<proteinExistence type="predicted"/>
<evidence type="ECO:0008006" key="12">
    <source>
        <dbReference type="Google" id="ProtNLM"/>
    </source>
</evidence>
<evidence type="ECO:0000313" key="10">
    <source>
        <dbReference type="EMBL" id="CAG9323361.1"/>
    </source>
</evidence>
<evidence type="ECO:0000256" key="9">
    <source>
        <dbReference type="SAM" id="Phobius"/>
    </source>
</evidence>
<dbReference type="PRINTS" id="PR00762">
    <property type="entry name" value="CLCHANNEL"/>
</dbReference>
<evidence type="ECO:0000256" key="4">
    <source>
        <dbReference type="ARBA" id="ARBA00022737"/>
    </source>
</evidence>
<organism evidence="10 11">
    <name type="scientific">Blepharisma stoltei</name>
    <dbReference type="NCBI Taxonomy" id="1481888"/>
    <lineage>
        <taxon>Eukaryota</taxon>
        <taxon>Sar</taxon>
        <taxon>Alveolata</taxon>
        <taxon>Ciliophora</taxon>
        <taxon>Postciliodesmatophora</taxon>
        <taxon>Heterotrichea</taxon>
        <taxon>Heterotrichida</taxon>
        <taxon>Blepharismidae</taxon>
        <taxon>Blepharisma</taxon>
    </lineage>
</organism>
<evidence type="ECO:0000256" key="5">
    <source>
        <dbReference type="ARBA" id="ARBA00022989"/>
    </source>
</evidence>